<dbReference type="RefSeq" id="WP_035630148.1">
    <property type="nucleotide sequence ID" value="NZ_AVCS01000009.1"/>
</dbReference>
<dbReference type="GO" id="GO:0006508">
    <property type="term" value="P:proteolysis"/>
    <property type="evidence" value="ECO:0007669"/>
    <property type="project" value="UniProtKB-KW"/>
</dbReference>
<dbReference type="NCBIfam" id="TIGR04178">
    <property type="entry name" value="exo_archaeo"/>
    <property type="match status" value="1"/>
</dbReference>
<dbReference type="EMBL" id="JRLZ01000004">
    <property type="protein sequence ID" value="KGO96435.1"/>
    <property type="molecule type" value="Genomic_DNA"/>
</dbReference>
<reference evidence="10" key="1">
    <citation type="submission" date="2013-09" db="EMBL/GenBank/DDBJ databases">
        <authorList>
            <person name="Zeng Z."/>
            <person name="Chen C."/>
        </authorList>
    </citation>
    <scope>NUCLEOTIDE SEQUENCE [LARGE SCALE GENOMIC DNA]</scope>
    <source>
        <strain evidence="10">DK69</strain>
    </source>
</reference>
<dbReference type="InterPro" id="IPR019127">
    <property type="entry name" value="Exosortase"/>
</dbReference>
<dbReference type="STRING" id="1107311.Q767_05885"/>
<dbReference type="PATRIC" id="fig|1107311.5.peg.2373"/>
<accession>A0A0A2N7J8</accession>
<evidence type="ECO:0000313" key="9">
    <source>
        <dbReference type="EMBL" id="KGO96435.1"/>
    </source>
</evidence>
<feature type="transmembrane region" description="Helical" evidence="8">
    <location>
        <begin position="84"/>
        <end position="108"/>
    </location>
</feature>
<dbReference type="eggNOG" id="COG4083">
    <property type="taxonomic scope" value="Bacteria"/>
</dbReference>
<evidence type="ECO:0000256" key="3">
    <source>
        <dbReference type="ARBA" id="ARBA00022670"/>
    </source>
</evidence>
<evidence type="ECO:0000256" key="5">
    <source>
        <dbReference type="ARBA" id="ARBA00022801"/>
    </source>
</evidence>
<dbReference type="GO" id="GO:0005886">
    <property type="term" value="C:plasma membrane"/>
    <property type="evidence" value="ECO:0007669"/>
    <property type="project" value="UniProtKB-SubCell"/>
</dbReference>
<evidence type="ECO:0000256" key="6">
    <source>
        <dbReference type="ARBA" id="ARBA00022989"/>
    </source>
</evidence>
<name>A0A0A2N7J8_9FLAO</name>
<dbReference type="Pfam" id="PF09721">
    <property type="entry name" value="Exosortase_EpsH"/>
    <property type="match status" value="1"/>
</dbReference>
<keyword evidence="7 8" id="KW-0472">Membrane</keyword>
<evidence type="ECO:0000256" key="1">
    <source>
        <dbReference type="ARBA" id="ARBA00004651"/>
    </source>
</evidence>
<dbReference type="Proteomes" id="UP000030149">
    <property type="component" value="Unassembled WGS sequence"/>
</dbReference>
<protein>
    <recommendedName>
        <fullName evidence="11">Exosortase</fullName>
    </recommendedName>
</protein>
<sequence length="185" mass="21616">MKDLFLQYKPFFIFLIKFFALYALLTVGYRLYLSQYDAARFEVDGFTRLVAHQSESILHFLGKEVKTEQNVSEPCMNLIYKEKFVARIVEGCNALSVMILFAAFIFAFSSKWFKTMLYIVVGCLIIHVLNVFRIALLAMALYDLPQYEHLLHGVVFPLFIYSVVFVLWVLWIQKFSGYAQRSAEK</sequence>
<comment type="caution">
    <text evidence="9">The sequence shown here is derived from an EMBL/GenBank/DDBJ whole genome shotgun (WGS) entry which is preliminary data.</text>
</comment>
<keyword evidence="2" id="KW-1003">Cell membrane</keyword>
<evidence type="ECO:0000256" key="4">
    <source>
        <dbReference type="ARBA" id="ARBA00022692"/>
    </source>
</evidence>
<dbReference type="NCBIfam" id="TIGR04128">
    <property type="entry name" value="exoso_Fjoh_1448"/>
    <property type="match status" value="1"/>
</dbReference>
<evidence type="ECO:0008006" key="11">
    <source>
        <dbReference type="Google" id="ProtNLM"/>
    </source>
</evidence>
<evidence type="ECO:0000256" key="8">
    <source>
        <dbReference type="SAM" id="Phobius"/>
    </source>
</evidence>
<keyword evidence="6 8" id="KW-1133">Transmembrane helix</keyword>
<feature type="transmembrane region" description="Helical" evidence="8">
    <location>
        <begin position="154"/>
        <end position="172"/>
    </location>
</feature>
<dbReference type="AlphaFoldDB" id="A0A0A2N7J8"/>
<dbReference type="GO" id="GO:0008233">
    <property type="term" value="F:peptidase activity"/>
    <property type="evidence" value="ECO:0007669"/>
    <property type="project" value="UniProtKB-KW"/>
</dbReference>
<keyword evidence="10" id="KW-1185">Reference proteome</keyword>
<organism evidence="9 10">
    <name type="scientific">Flavobacterium enshiense DK69</name>
    <dbReference type="NCBI Taxonomy" id="1107311"/>
    <lineage>
        <taxon>Bacteria</taxon>
        <taxon>Pseudomonadati</taxon>
        <taxon>Bacteroidota</taxon>
        <taxon>Flavobacteriia</taxon>
        <taxon>Flavobacteriales</taxon>
        <taxon>Flavobacteriaceae</taxon>
        <taxon>Flavobacterium</taxon>
    </lineage>
</organism>
<proteinExistence type="predicted"/>
<keyword evidence="4 8" id="KW-0812">Transmembrane</keyword>
<feature type="transmembrane region" description="Helical" evidence="8">
    <location>
        <begin position="115"/>
        <end position="142"/>
    </location>
</feature>
<comment type="subcellular location">
    <subcellularLocation>
        <location evidence="1">Cell membrane</location>
        <topology evidence="1">Multi-pass membrane protein</topology>
    </subcellularLocation>
</comment>
<feature type="transmembrane region" description="Helical" evidence="8">
    <location>
        <begin position="12"/>
        <end position="32"/>
    </location>
</feature>
<evidence type="ECO:0000313" key="10">
    <source>
        <dbReference type="Proteomes" id="UP000030149"/>
    </source>
</evidence>
<dbReference type="InterPro" id="IPR026323">
    <property type="entry name" value="Exosortase-related_prot_XrtF"/>
</dbReference>
<keyword evidence="3" id="KW-0645">Protease</keyword>
<reference evidence="9 10" key="2">
    <citation type="journal article" date="2015" name="Stand. Genomic Sci.">
        <title>High quality draft genomic sequence of Flavobacterium enshiense DK69(T) and comparison among Flavobacterium genomes.</title>
        <authorList>
            <person name="Zeng Z."/>
            <person name="Chen C."/>
            <person name="Du H."/>
            <person name="Wang G."/>
            <person name="Li M."/>
        </authorList>
    </citation>
    <scope>NUCLEOTIDE SEQUENCE [LARGE SCALE GENOMIC DNA]</scope>
    <source>
        <strain evidence="9 10">DK69</strain>
    </source>
</reference>
<evidence type="ECO:0000256" key="7">
    <source>
        <dbReference type="ARBA" id="ARBA00023136"/>
    </source>
</evidence>
<keyword evidence="5" id="KW-0378">Hydrolase</keyword>
<evidence type="ECO:0000256" key="2">
    <source>
        <dbReference type="ARBA" id="ARBA00022475"/>
    </source>
</evidence>
<gene>
    <name evidence="9" type="ORF">Q767_05885</name>
</gene>
<dbReference type="InterPro" id="IPR026392">
    <property type="entry name" value="Exo/Archaeosortase_dom"/>
</dbReference>